<organism evidence="4 5">
    <name type="scientific">Mytilus galloprovincialis</name>
    <name type="common">Mediterranean mussel</name>
    <dbReference type="NCBI Taxonomy" id="29158"/>
    <lineage>
        <taxon>Eukaryota</taxon>
        <taxon>Metazoa</taxon>
        <taxon>Spiralia</taxon>
        <taxon>Lophotrochozoa</taxon>
        <taxon>Mollusca</taxon>
        <taxon>Bivalvia</taxon>
        <taxon>Autobranchia</taxon>
        <taxon>Pteriomorphia</taxon>
        <taxon>Mytilida</taxon>
        <taxon>Mytiloidea</taxon>
        <taxon>Mytilidae</taxon>
        <taxon>Mytilinae</taxon>
        <taxon>Mytilus</taxon>
    </lineage>
</organism>
<evidence type="ECO:0000256" key="2">
    <source>
        <dbReference type="SAM" id="MobiDB-lite"/>
    </source>
</evidence>
<dbReference type="InterPro" id="IPR041320">
    <property type="entry name" value="CxC1"/>
</dbReference>
<dbReference type="EMBL" id="UYJE01000467">
    <property type="protein sequence ID" value="VDH93503.1"/>
    <property type="molecule type" value="Genomic_DNA"/>
</dbReference>
<evidence type="ECO:0000313" key="5">
    <source>
        <dbReference type="Proteomes" id="UP000596742"/>
    </source>
</evidence>
<dbReference type="InterPro" id="IPR040521">
    <property type="entry name" value="KDZ"/>
</dbReference>
<evidence type="ECO:0000313" key="4">
    <source>
        <dbReference type="EMBL" id="VDH93503.1"/>
    </source>
</evidence>
<proteinExistence type="predicted"/>
<keyword evidence="1" id="KW-0175">Coiled coil</keyword>
<evidence type="ECO:0000259" key="3">
    <source>
        <dbReference type="Pfam" id="PF18802"/>
    </source>
</evidence>
<feature type="domain" description="CxC1-like cysteine cluster associated with KDZ transposases" evidence="3">
    <location>
        <begin position="186"/>
        <end position="266"/>
    </location>
</feature>
<dbReference type="Pfam" id="PF18758">
    <property type="entry name" value="KDZ"/>
    <property type="match status" value="1"/>
</dbReference>
<feature type="coiled-coil region" evidence="1">
    <location>
        <begin position="627"/>
        <end position="654"/>
    </location>
</feature>
<dbReference type="OrthoDB" id="10063408at2759"/>
<feature type="region of interest" description="Disordered" evidence="2">
    <location>
        <begin position="886"/>
        <end position="905"/>
    </location>
</feature>
<evidence type="ECO:0000256" key="1">
    <source>
        <dbReference type="SAM" id="Coils"/>
    </source>
</evidence>
<dbReference type="Pfam" id="PF18802">
    <property type="entry name" value="CxC1"/>
    <property type="match status" value="1"/>
</dbReference>
<protein>
    <recommendedName>
        <fullName evidence="3">CxC1-like cysteine cluster associated with KDZ transposases domain-containing protein</fullName>
    </recommendedName>
</protein>
<reference evidence="4" key="1">
    <citation type="submission" date="2018-11" db="EMBL/GenBank/DDBJ databases">
        <authorList>
            <person name="Alioto T."/>
            <person name="Alioto T."/>
        </authorList>
    </citation>
    <scope>NUCLEOTIDE SEQUENCE</scope>
</reference>
<dbReference type="PANTHER" id="PTHR33096">
    <property type="entry name" value="CXC2 DOMAIN-CONTAINING PROTEIN"/>
    <property type="match status" value="1"/>
</dbReference>
<dbReference type="PANTHER" id="PTHR33096:SF1">
    <property type="entry name" value="CXC1-LIKE CYSTEINE CLUSTER ASSOCIATED WITH KDZ TRANSPOSASES DOMAIN-CONTAINING PROTEIN"/>
    <property type="match status" value="1"/>
</dbReference>
<dbReference type="Proteomes" id="UP000596742">
    <property type="component" value="Unassembled WGS sequence"/>
</dbReference>
<accession>A0A8B6BPH2</accession>
<comment type="caution">
    <text evidence="4">The sequence shown here is derived from an EMBL/GenBank/DDBJ whole genome shotgun (WGS) entry which is preliminary data.</text>
</comment>
<gene>
    <name evidence="4" type="ORF">MGAL_10B015425</name>
</gene>
<sequence>MSHRYIKKRKSQFTYIVHKDGKSQKVTKSFKRESAGVSTDTDQRGETTCTANNDLSIDGVQIRAQEDNASSCSAKLEEEHVPSCDQKKYEKAKYKRLENWAEVSKKLYKKGLQKQFLTGSTCKQCNIDTTDLYRCIDCINYHATCLPCLKKRHEFPHLHIFEKWMHGTFIGFSCSTPVWEDGSHQECSTSYQKDIVVVDDKGRQHMRTLEFCACEDEAVTLLQYDLWPSSPKHPRLAFHIDLLRWLNGLLLECQVSAKGFCEALKARQPKLYKFLVTKEGKEIYKLLINETIHQFRQFLYCMDYPSDPTLDNGCTCPACFQCETKIFCFDADFQLVRKTSSGQQWLSPKHQERFFLDQKEVDSFMCTYNNSPVDNDCSDFQAGSNIRSKAKNKKLSETAVFGATCRHDYPQKFFSLKHGERLGYAVYLMKLLLNENNGQKMHVSYDIACLLKKHLQKNGHEDILKKVSFSIPIFHCYGHGVPCQILYGPRRTKNLGLTDGEGIERLWSYLGKFSSITKEMSPENRTDLLTDGLIYYGQKIKDKLGDTLVSKYKRASKLEENSNTSLLEMLSSFPDGEADMDIVEEWVNEEKTSILSRMQNSSNESEYVLSKTDIYALDLQKYYRIRCDGNEEDLSRLEKKLSAYENKNKMKRIDKDSETFISCLKVAKTKEKKLALTTIRQQVSEKQYLLKLIRKYAKGQSIYHRLSKQLKCVIKKEKKSIDGYNKIGEPCFNMPLIICSDDVNTVESEIFNCLGQNEGSSRIPSVLKQEIVQLKCLVTRCQEEKELLKQEMSSTLNWYQDQLVKLRRRLGELDTSGSFSHLIREGMYLEMLITHLSNLFQEYIGDTFTPLPLILTENVMSDDHKKMSEMLAYLASVEDLLVDGDSDSDIECDSEDESDCETELA</sequence>
<name>A0A8B6BPH2_MYTGA</name>
<dbReference type="AlphaFoldDB" id="A0A8B6BPH2"/>
<keyword evidence="5" id="KW-1185">Reference proteome</keyword>